<feature type="domain" description="VWFA" evidence="2">
    <location>
        <begin position="143"/>
        <end position="297"/>
    </location>
</feature>
<dbReference type="InterPro" id="IPR003609">
    <property type="entry name" value="Pan_app"/>
</dbReference>
<dbReference type="AlphaFoldDB" id="A0A2B4RIY2"/>
<dbReference type="SUPFAM" id="SSF53300">
    <property type="entry name" value="vWA-like"/>
    <property type="match status" value="1"/>
</dbReference>
<dbReference type="PANTHER" id="PTHR22588">
    <property type="entry name" value="VWFA DOMAIN-CONTAINING PROTEIN"/>
    <property type="match status" value="1"/>
</dbReference>
<dbReference type="PROSITE" id="PS50234">
    <property type="entry name" value="VWFA"/>
    <property type="match status" value="1"/>
</dbReference>
<dbReference type="CDD" id="cd01450">
    <property type="entry name" value="vWFA_subfamily_ECM"/>
    <property type="match status" value="1"/>
</dbReference>
<comment type="caution">
    <text evidence="4">The sequence shown here is derived from an EMBL/GenBank/DDBJ whole genome shotgun (WGS) entry which is preliminary data.</text>
</comment>
<dbReference type="InterPro" id="IPR052229">
    <property type="entry name" value="Collagen-VI/PIF"/>
</dbReference>
<gene>
    <name evidence="4" type="primary">ADAMTS9</name>
    <name evidence="4" type="ORF">AWC38_SpisGene19538</name>
</gene>
<dbReference type="GO" id="GO:0004222">
    <property type="term" value="F:metalloendopeptidase activity"/>
    <property type="evidence" value="ECO:0007669"/>
    <property type="project" value="InterPro"/>
</dbReference>
<dbReference type="PANTHER" id="PTHR22588:SF3">
    <property type="entry name" value="VWFA DOMAIN-CONTAINING PROTEIN"/>
    <property type="match status" value="1"/>
</dbReference>
<dbReference type="Pfam" id="PF00024">
    <property type="entry name" value="PAN_1"/>
    <property type="match status" value="1"/>
</dbReference>
<dbReference type="InterPro" id="IPR002035">
    <property type="entry name" value="VWF_A"/>
</dbReference>
<proteinExistence type="predicted"/>
<dbReference type="EMBL" id="LSMT01000565">
    <property type="protein sequence ID" value="PFX16215.1"/>
    <property type="molecule type" value="Genomic_DNA"/>
</dbReference>
<dbReference type="Proteomes" id="UP000225706">
    <property type="component" value="Unassembled WGS sequence"/>
</dbReference>
<dbReference type="OrthoDB" id="5855429at2759"/>
<evidence type="ECO:0000313" key="5">
    <source>
        <dbReference type="Proteomes" id="UP000225706"/>
    </source>
</evidence>
<dbReference type="InterPro" id="IPR012314">
    <property type="entry name" value="Pept_M12B_GON-ADAMTSs"/>
</dbReference>
<dbReference type="Pfam" id="PF00092">
    <property type="entry name" value="VWA"/>
    <property type="match status" value="1"/>
</dbReference>
<keyword evidence="5" id="KW-1185">Reference proteome</keyword>
<dbReference type="SMART" id="SM00327">
    <property type="entry name" value="VWA"/>
    <property type="match status" value="1"/>
</dbReference>
<feature type="domain" description="GON" evidence="3">
    <location>
        <begin position="324"/>
        <end position="524"/>
    </location>
</feature>
<dbReference type="GO" id="GO:0008270">
    <property type="term" value="F:zinc ion binding"/>
    <property type="evidence" value="ECO:0007669"/>
    <property type="project" value="InterPro"/>
</dbReference>
<dbReference type="Pfam" id="PF08685">
    <property type="entry name" value="GON"/>
    <property type="match status" value="1"/>
</dbReference>
<protein>
    <submittedName>
        <fullName evidence="4">A disintegrin and metalloproteinase with thrombospondin motifs 9</fullName>
    </submittedName>
</protein>
<sequence>MAIVSTDKQRRRERSMSGMALHGFVFKKISVTPFLECDISCEREIRCQSYNYVIGEKSCELNNRTREARPKNFHSDPARFYHVRFFGRAPLGSIPELPAESCREIKASEGKDVISKKYWLDLSASGKTALVYCDMEIEEKAVDIAFVIGASGAQASSVFARMVAILKNFANEYEISDDKTRVALVDYNGPAIARVFFNDGYSKANFTSFMSSIPGPGGQPGTLSGAFTKVRDEVFTTQKGERLSAENILVVLTQGNFDENSTEIRNDITNFRSNAVKVIVFAITEEPGIDKWEKISSGINLIVIPEPSKDTEEAKKSSHAVSKEFRSCAEVKAFGYSSDGHYLLRLSDSCKDPTRIYCHNMSSNTPQEFITLESGTENNFAIVYAQMLIRRGHCSGAVQSTLHPDRGTTYFSKVRLDITTMKILSNVFTFAQTQGGKDIPYGKAGDCYSNSHGNCRKGQFKVDLSGTRLRVRNDVNWKFSGWPESLTMQDYQKSPDGTVVSAKCGGSCGSCEPSEGFIILEPLCSIPAGRYQE</sequence>
<reference evidence="5" key="1">
    <citation type="journal article" date="2017" name="bioRxiv">
        <title>Comparative analysis of the genomes of Stylophora pistillata and Acropora digitifera provides evidence for extensive differences between species of corals.</title>
        <authorList>
            <person name="Voolstra C.R."/>
            <person name="Li Y."/>
            <person name="Liew Y.J."/>
            <person name="Baumgarten S."/>
            <person name="Zoccola D."/>
            <person name="Flot J.-F."/>
            <person name="Tambutte S."/>
            <person name="Allemand D."/>
            <person name="Aranda M."/>
        </authorList>
    </citation>
    <scope>NUCLEOTIDE SEQUENCE [LARGE SCALE GENOMIC DNA]</scope>
</reference>
<dbReference type="SUPFAM" id="SSF57414">
    <property type="entry name" value="Hairpin loop containing domain-like"/>
    <property type="match status" value="1"/>
</dbReference>
<evidence type="ECO:0000256" key="1">
    <source>
        <dbReference type="ARBA" id="ARBA00022723"/>
    </source>
</evidence>
<dbReference type="GO" id="GO:0007229">
    <property type="term" value="P:integrin-mediated signaling pathway"/>
    <property type="evidence" value="ECO:0007669"/>
    <property type="project" value="UniProtKB-KW"/>
</dbReference>
<evidence type="ECO:0000259" key="2">
    <source>
        <dbReference type="PROSITE" id="PS50234"/>
    </source>
</evidence>
<keyword evidence="4" id="KW-0401">Integrin</keyword>
<evidence type="ECO:0000313" key="4">
    <source>
        <dbReference type="EMBL" id="PFX16215.1"/>
    </source>
</evidence>
<dbReference type="Gene3D" id="3.40.50.410">
    <property type="entry name" value="von Willebrand factor, type A domain"/>
    <property type="match status" value="1"/>
</dbReference>
<dbReference type="InterPro" id="IPR036465">
    <property type="entry name" value="vWFA_dom_sf"/>
</dbReference>
<keyword evidence="1" id="KW-0479">Metal-binding</keyword>
<name>A0A2B4RIY2_STYPI</name>
<evidence type="ECO:0000259" key="3">
    <source>
        <dbReference type="PROSITE" id="PS51046"/>
    </source>
</evidence>
<dbReference type="PROSITE" id="PS51046">
    <property type="entry name" value="GON"/>
    <property type="match status" value="1"/>
</dbReference>
<organism evidence="4 5">
    <name type="scientific">Stylophora pistillata</name>
    <name type="common">Smooth cauliflower coral</name>
    <dbReference type="NCBI Taxonomy" id="50429"/>
    <lineage>
        <taxon>Eukaryota</taxon>
        <taxon>Metazoa</taxon>
        <taxon>Cnidaria</taxon>
        <taxon>Anthozoa</taxon>
        <taxon>Hexacorallia</taxon>
        <taxon>Scleractinia</taxon>
        <taxon>Astrocoeniina</taxon>
        <taxon>Pocilloporidae</taxon>
        <taxon>Stylophora</taxon>
    </lineage>
</organism>
<accession>A0A2B4RIY2</accession>